<dbReference type="Proteomes" id="UP001523369">
    <property type="component" value="Unassembled WGS sequence"/>
</dbReference>
<protein>
    <recommendedName>
        <fullName evidence="3">Oxidoreductase</fullName>
    </recommendedName>
</protein>
<dbReference type="RefSeq" id="WP_253237916.1">
    <property type="nucleotide sequence ID" value="NZ_JAMYJR010000013.1"/>
</dbReference>
<reference evidence="1 2" key="1">
    <citation type="submission" date="2022-06" db="EMBL/GenBank/DDBJ databases">
        <title>New Species of the Genus Actinoplanes, ActinopZanes ferrugineus.</title>
        <authorList>
            <person name="Ding P."/>
        </authorList>
    </citation>
    <scope>NUCLEOTIDE SEQUENCE [LARGE SCALE GENOMIC DNA]</scope>
    <source>
        <strain evidence="1 2">TRM88003</strain>
    </source>
</reference>
<evidence type="ECO:0000313" key="1">
    <source>
        <dbReference type="EMBL" id="MCO8271797.1"/>
    </source>
</evidence>
<organism evidence="1 2">
    <name type="scientific">Paractinoplanes aksuensis</name>
    <dbReference type="NCBI Taxonomy" id="2939490"/>
    <lineage>
        <taxon>Bacteria</taxon>
        <taxon>Bacillati</taxon>
        <taxon>Actinomycetota</taxon>
        <taxon>Actinomycetes</taxon>
        <taxon>Micromonosporales</taxon>
        <taxon>Micromonosporaceae</taxon>
        <taxon>Paractinoplanes</taxon>
    </lineage>
</organism>
<gene>
    <name evidence="1" type="ORF">M1L60_14460</name>
</gene>
<proteinExistence type="predicted"/>
<evidence type="ECO:0000313" key="2">
    <source>
        <dbReference type="Proteomes" id="UP001523369"/>
    </source>
</evidence>
<accession>A0ABT1DLT0</accession>
<evidence type="ECO:0008006" key="3">
    <source>
        <dbReference type="Google" id="ProtNLM"/>
    </source>
</evidence>
<keyword evidence="2" id="KW-1185">Reference proteome</keyword>
<name>A0ABT1DLT0_9ACTN</name>
<sequence length="135" mass="14926">MSGETNQLERHEPGLRVFAEWTRSSEGPQRLVIEAPVVNDAALRRSARHLADMSAEHFGLPAVGARQVMVRRYTEDQLASLPDGGVAYHRGLLDIRDDLGARGIENTDQVLASAMRVPVETLRACLRVAEQQLGR</sequence>
<comment type="caution">
    <text evidence="1">The sequence shown here is derived from an EMBL/GenBank/DDBJ whole genome shotgun (WGS) entry which is preliminary data.</text>
</comment>
<dbReference type="EMBL" id="JAMYJR010000013">
    <property type="protein sequence ID" value="MCO8271797.1"/>
    <property type="molecule type" value="Genomic_DNA"/>
</dbReference>